<dbReference type="EMBL" id="JAIWQS010000007">
    <property type="protein sequence ID" value="KAJ8760144.1"/>
    <property type="molecule type" value="Genomic_DNA"/>
</dbReference>
<gene>
    <name evidence="1" type="ORF">K2173_011000</name>
</gene>
<protein>
    <submittedName>
        <fullName evidence="1">Uncharacterized protein</fullName>
    </submittedName>
</protein>
<accession>A0AAV8T195</accession>
<sequence>MQWKVAFTCKVLMVHKHSDILGAVFVSTLESCLLPSIRNILEVKLLQKKLPLGSKTLVAVTFAVMKTAPD</sequence>
<comment type="caution">
    <text evidence="1">The sequence shown here is derived from an EMBL/GenBank/DDBJ whole genome shotgun (WGS) entry which is preliminary data.</text>
</comment>
<proteinExistence type="predicted"/>
<name>A0AAV8T195_9ROSI</name>
<keyword evidence="2" id="KW-1185">Reference proteome</keyword>
<evidence type="ECO:0000313" key="2">
    <source>
        <dbReference type="Proteomes" id="UP001159364"/>
    </source>
</evidence>
<reference evidence="1 2" key="1">
    <citation type="submission" date="2021-09" db="EMBL/GenBank/DDBJ databases">
        <title>Genomic insights and catalytic innovation underlie evolution of tropane alkaloids biosynthesis.</title>
        <authorList>
            <person name="Wang Y.-J."/>
            <person name="Tian T."/>
            <person name="Huang J.-P."/>
            <person name="Huang S.-X."/>
        </authorList>
    </citation>
    <scope>NUCLEOTIDE SEQUENCE [LARGE SCALE GENOMIC DNA]</scope>
    <source>
        <strain evidence="1">KIB-2018</strain>
        <tissue evidence="1">Leaf</tissue>
    </source>
</reference>
<evidence type="ECO:0000313" key="1">
    <source>
        <dbReference type="EMBL" id="KAJ8760144.1"/>
    </source>
</evidence>
<organism evidence="1 2">
    <name type="scientific">Erythroxylum novogranatense</name>
    <dbReference type="NCBI Taxonomy" id="1862640"/>
    <lineage>
        <taxon>Eukaryota</taxon>
        <taxon>Viridiplantae</taxon>
        <taxon>Streptophyta</taxon>
        <taxon>Embryophyta</taxon>
        <taxon>Tracheophyta</taxon>
        <taxon>Spermatophyta</taxon>
        <taxon>Magnoliopsida</taxon>
        <taxon>eudicotyledons</taxon>
        <taxon>Gunneridae</taxon>
        <taxon>Pentapetalae</taxon>
        <taxon>rosids</taxon>
        <taxon>fabids</taxon>
        <taxon>Malpighiales</taxon>
        <taxon>Erythroxylaceae</taxon>
        <taxon>Erythroxylum</taxon>
    </lineage>
</organism>
<dbReference type="Proteomes" id="UP001159364">
    <property type="component" value="Linkage Group LG07"/>
</dbReference>
<dbReference type="AlphaFoldDB" id="A0AAV8T195"/>